<dbReference type="Gene3D" id="3.30.420.10">
    <property type="entry name" value="Ribonuclease H-like superfamily/Ribonuclease H"/>
    <property type="match status" value="1"/>
</dbReference>
<reference evidence="3" key="1">
    <citation type="submission" date="2023-10" db="EMBL/GenBank/DDBJ databases">
        <authorList>
            <person name="Chen Y."/>
            <person name="Shah S."/>
            <person name="Dougan E. K."/>
            <person name="Thang M."/>
            <person name="Chan C."/>
        </authorList>
    </citation>
    <scope>NUCLEOTIDE SEQUENCE [LARGE SCALE GENOMIC DNA]</scope>
</reference>
<feature type="region of interest" description="Disordered" evidence="1">
    <location>
        <begin position="318"/>
        <end position="390"/>
    </location>
</feature>
<evidence type="ECO:0000256" key="1">
    <source>
        <dbReference type="SAM" id="MobiDB-lite"/>
    </source>
</evidence>
<accession>A0ABN9XWY6</accession>
<dbReference type="Pfam" id="PF07727">
    <property type="entry name" value="RVT_2"/>
    <property type="match status" value="1"/>
</dbReference>
<feature type="compositionally biased region" description="Basic residues" evidence="1">
    <location>
        <begin position="318"/>
        <end position="328"/>
    </location>
</feature>
<organism evidence="3 4">
    <name type="scientific">Prorocentrum cordatum</name>
    <dbReference type="NCBI Taxonomy" id="2364126"/>
    <lineage>
        <taxon>Eukaryota</taxon>
        <taxon>Sar</taxon>
        <taxon>Alveolata</taxon>
        <taxon>Dinophyceae</taxon>
        <taxon>Prorocentrales</taxon>
        <taxon>Prorocentraceae</taxon>
        <taxon>Prorocentrum</taxon>
    </lineage>
</organism>
<feature type="region of interest" description="Disordered" evidence="1">
    <location>
        <begin position="1"/>
        <end position="40"/>
    </location>
</feature>
<feature type="compositionally biased region" description="Acidic residues" evidence="1">
    <location>
        <begin position="250"/>
        <end position="280"/>
    </location>
</feature>
<feature type="compositionally biased region" description="Acidic residues" evidence="1">
    <location>
        <begin position="287"/>
        <end position="305"/>
    </location>
</feature>
<feature type="non-terminal residue" evidence="3">
    <location>
        <position position="1"/>
    </location>
</feature>
<feature type="non-terminal residue" evidence="3">
    <location>
        <position position="2123"/>
    </location>
</feature>
<feature type="region of interest" description="Disordered" evidence="1">
    <location>
        <begin position="512"/>
        <end position="556"/>
    </location>
</feature>
<dbReference type="InterPro" id="IPR003034">
    <property type="entry name" value="SAP_dom"/>
</dbReference>
<feature type="domain" description="Integrase catalytic" evidence="2">
    <location>
        <begin position="1226"/>
        <end position="1389"/>
    </location>
</feature>
<proteinExistence type="predicted"/>
<dbReference type="InterPro" id="IPR012337">
    <property type="entry name" value="RNaseH-like_sf"/>
</dbReference>
<evidence type="ECO:0000313" key="3">
    <source>
        <dbReference type="EMBL" id="CAK0904648.1"/>
    </source>
</evidence>
<evidence type="ECO:0000259" key="2">
    <source>
        <dbReference type="PROSITE" id="PS50994"/>
    </source>
</evidence>
<dbReference type="InterPro" id="IPR036397">
    <property type="entry name" value="RNaseH_sf"/>
</dbReference>
<dbReference type="PROSITE" id="PS50994">
    <property type="entry name" value="INTEGRASE"/>
    <property type="match status" value="1"/>
</dbReference>
<feature type="compositionally biased region" description="Basic residues" evidence="1">
    <location>
        <begin position="535"/>
        <end position="544"/>
    </location>
</feature>
<feature type="compositionally biased region" description="Basic and acidic residues" evidence="1">
    <location>
        <begin position="215"/>
        <end position="225"/>
    </location>
</feature>
<dbReference type="Proteomes" id="UP001189429">
    <property type="component" value="Unassembled WGS sequence"/>
</dbReference>
<feature type="region of interest" description="Disordered" evidence="1">
    <location>
        <begin position="215"/>
        <end position="305"/>
    </location>
</feature>
<dbReference type="InterPro" id="IPR013103">
    <property type="entry name" value="RVT_2"/>
</dbReference>
<protein>
    <recommendedName>
        <fullName evidence="2">Integrase catalytic domain-containing protein</fullName>
    </recommendedName>
</protein>
<dbReference type="SMART" id="SM00513">
    <property type="entry name" value="SAP"/>
    <property type="match status" value="2"/>
</dbReference>
<feature type="region of interest" description="Disordered" evidence="1">
    <location>
        <begin position="406"/>
        <end position="471"/>
    </location>
</feature>
<comment type="caution">
    <text evidence="3">The sequence shown here is derived from an EMBL/GenBank/DDBJ whole genome shotgun (WGS) entry which is preliminary data.</text>
</comment>
<sequence>ATDTDATESTDSESVNSSWDLLRTMPEAGEQAGADGGGLQFRGDGRVPGVKLTVLSKELARNPNSYREWQKEIEIIEKIYKVAPADLGPLVYLSLEKGDGRLRKLMEILDEEFTEKDYERSEKHLRAFERCRRGIGEDVDDYIARLKTARRNLKVHDPGTTYSDTSFAKKLLRSSGLSREAQRQVLAAAGAEWNSEKIEATIKMVYGDVHLDEKRRVDKRNEHPSKHTQYRQFPPRFGQPTSKFTSGGMDADEEFSQDEDYPDYEDEDGQPQDALEAEEAPDNHQEDECEYGEQDSDAMDDEEEVVLDAFYQGFKAKKKQFGRGKGRGKNAASGGRGKKSGVCNDCLQPGHWKGDPECPKVIAGITSPFKPGGKGDGKKSSSSANVAATMATDSTAHMEFKWLNDGAEALPSPHPGPVDAFVLGSQKVKAEVKQESDNRGLDPRRPPTPGSEFEDDSFEKDSDESEGVYKSWTEEQLSAELAWRKHKSTGPREELVGRLLRSNLHATLMDEEADGWQDVEKKPSGAAGSADGGKKPKPSARPKPKSTPAASKFQSERIHISGDDVRSLVDRHRAWLGEFVVDFTNRARDHHTGYVTDCELEVFRILTAKQLQDILLMLEQPYSGSKQERIDRLISFITDQVENPCEHENAGSGEVLVNVRWTSTSTWTFAICKNCNRYVQRIPKTNYAKEIRDKAHSREDKKDALVVNDALWDDIGTTELINDSGCRRSVAGHERHDNLQAHLKSLGLQPVKKDINEEFRFGGGDVAVSAESFVYPAGINGAHGVIEVARVEGRTPPLLSQQAMQDLGVIVNYRKKVMDIEEAGVFKKPIKQSRSGHFLVDIGEYGNPNEFPECFHINGKMDMAPQEEAGELGFKDFSRVGVLQRGRKKLLQRTTRGVADALAAEAKRSVHRDPPTVKSISKRWKFLEILSWTLVLSCEAAAQGWQVMPPISIETGFDLYTRSGRARAWREVVDNKPDAVAMAWPCDPWAVMHNYQAHRPAFQKELQVRQQQSRGALRFVKRVAEYHRKRGAYFYGENPLTSKAFQEEPIVELLKSHGTTVVDMCAFGLRHPDSDLPIKKPSRIIMSTQMMADKLERRCPGHRQRAKIEGRLATQNMRTSTHAGGYTKELAEAVISVFTEALDIRFRPDSEEPHLKFYLKFYLKLYRKYPQKILKDNNHRSLKSSKYLRLIRLGGASQLHLDYAKVWQCEVCARRAAPERRRVVSSRQRPTSFGIAVGVGTKELKDASGGKYLALNCVDFATKFSCLIMLENPSSAEAARMFMAKWCAWAGVPIVCHSDNGLGFRKDFAPYAESVGVTMRVVPTESPWQRGLVERHGAVSNDIVRAIVDECTIQGPAEMELAIAAANICKNRRVDPSGYSPRVRVFGCGDRLPGSVLDSLLSDEQYPEIAVHDAVLKDYQVQRSQKIREAAQVALAKLDNSDKWRKAIVHNYRPTPSPWMPGECVFFWRAAGTFKPQARSTRRADRWHGPAVILGREWGREGQNEAYWLVFNGNLLLVAPQHIRSATPEERLASEAIGSILENYNMDLSGISRGQHTFEAPVVEAVFNQAVETPVPDLDTETLYAMNDVFSLELRPFQAGTKGKELDSRKFTKAEWLGFNKSIAKNWNQHLEHEAVRVVLPDEAAKVDKSRIFKVPARFAHALKEGQPNSRLVIPGHLDPDNQGKLGIKHAKRMAISSETAGTRTDAPVAPMVGLMLLLNLAAHFGWDLGAFDIGSAFLTGKTNTRRLYVMPPREGLPGVPAGSLVELLKGVFGLRESPRLWWERFSEVLIQAGFQPLKTTKGVFVIRSDKGKIEAVLCVHVDDGLWGGTGERFARAKEIVREKLNVTKEKQGQFEFLGRRINQLPDKSIEVDQHEYIEKMEKIFVPVSRRKDPESKATEEELSKYRSLGQQLSWPAGTTLPGLAYDVSDLQQRTPDLTVGQLCKANTVLSMAKEMVTRDVKLRFILLLTDEKFEAKKVNVVDWCSSKIHRVVRSTLAAEAASASYGFDRACFVRTALAEILHGWESESDWATLMGKIPSLCATDCKSFVDLCRKEGSMPTERRIALDLADLRDRLEVGDGLIWTDTRLMLADPLTQHMKDQSYLEHVLKTGEYVYWRKYETK</sequence>
<feature type="compositionally biased region" description="Acidic residues" evidence="1">
    <location>
        <begin position="1"/>
        <end position="11"/>
    </location>
</feature>
<gene>
    <name evidence="3" type="ORF">PCOR1329_LOCUS80601</name>
</gene>
<name>A0ABN9XWY6_9DINO</name>
<feature type="compositionally biased region" description="Acidic residues" evidence="1">
    <location>
        <begin position="452"/>
        <end position="466"/>
    </location>
</feature>
<keyword evidence="4" id="KW-1185">Reference proteome</keyword>
<feature type="compositionally biased region" description="Basic and acidic residues" evidence="1">
    <location>
        <begin position="428"/>
        <end position="445"/>
    </location>
</feature>
<dbReference type="SUPFAM" id="SSF53098">
    <property type="entry name" value="Ribonuclease H-like"/>
    <property type="match status" value="1"/>
</dbReference>
<evidence type="ECO:0000313" key="4">
    <source>
        <dbReference type="Proteomes" id="UP001189429"/>
    </source>
</evidence>
<dbReference type="EMBL" id="CAUYUJ010021435">
    <property type="protein sequence ID" value="CAK0904648.1"/>
    <property type="molecule type" value="Genomic_DNA"/>
</dbReference>
<dbReference type="InterPro" id="IPR001584">
    <property type="entry name" value="Integrase_cat-core"/>
</dbReference>